<organism evidence="1 2">
    <name type="scientific">Ancylostoma ceylanicum</name>
    <dbReference type="NCBI Taxonomy" id="53326"/>
    <lineage>
        <taxon>Eukaryota</taxon>
        <taxon>Metazoa</taxon>
        <taxon>Ecdysozoa</taxon>
        <taxon>Nematoda</taxon>
        <taxon>Chromadorea</taxon>
        <taxon>Rhabditida</taxon>
        <taxon>Rhabditina</taxon>
        <taxon>Rhabditomorpha</taxon>
        <taxon>Strongyloidea</taxon>
        <taxon>Ancylostomatidae</taxon>
        <taxon>Ancylostomatinae</taxon>
        <taxon>Ancylostoma</taxon>
    </lineage>
</organism>
<sequence length="106" mass="12341">MDVLCRMEVRNLSLNNTRLRHSRYHSCHNPQGVPEDHTGMPRSFISFFWDLASPPNIWRIVGYMLRPVWNSWSSPASPQTKSPSLDRRQLQQSTIRMYTVTGLLPS</sequence>
<evidence type="ECO:0000313" key="2">
    <source>
        <dbReference type="Proteomes" id="UP000024635"/>
    </source>
</evidence>
<proteinExistence type="predicted"/>
<comment type="caution">
    <text evidence="1">The sequence shown here is derived from an EMBL/GenBank/DDBJ whole genome shotgun (WGS) entry which is preliminary data.</text>
</comment>
<protein>
    <submittedName>
        <fullName evidence="1">Uncharacterized protein</fullName>
    </submittedName>
</protein>
<evidence type="ECO:0000313" key="1">
    <source>
        <dbReference type="EMBL" id="EYC35540.1"/>
    </source>
</evidence>
<dbReference type="Proteomes" id="UP000024635">
    <property type="component" value="Unassembled WGS sequence"/>
</dbReference>
<reference evidence="2" key="1">
    <citation type="journal article" date="2015" name="Nat. Genet.">
        <title>The genome and transcriptome of the zoonotic hookworm Ancylostoma ceylanicum identify infection-specific gene families.</title>
        <authorList>
            <person name="Schwarz E.M."/>
            <person name="Hu Y."/>
            <person name="Antoshechkin I."/>
            <person name="Miller M.M."/>
            <person name="Sternberg P.W."/>
            <person name="Aroian R.V."/>
        </authorList>
    </citation>
    <scope>NUCLEOTIDE SEQUENCE</scope>
    <source>
        <strain evidence="2">HY135</strain>
    </source>
</reference>
<dbReference type="AlphaFoldDB" id="A0A016W7H3"/>
<accession>A0A016W7H3</accession>
<name>A0A016W7H3_9BILA</name>
<keyword evidence="2" id="KW-1185">Reference proteome</keyword>
<dbReference type="EMBL" id="JARK01000631">
    <property type="protein sequence ID" value="EYC35540.1"/>
    <property type="molecule type" value="Genomic_DNA"/>
</dbReference>
<gene>
    <name evidence="1" type="primary">Acey_s1031.g3441</name>
    <name evidence="1" type="ORF">Y032_1031g3441</name>
</gene>